<keyword evidence="4" id="KW-0548">Nucleotidyltransferase</keyword>
<comment type="caution">
    <text evidence="12">The sequence shown here is derived from an EMBL/GenBank/DDBJ whole genome shotgun (WGS) entry which is preliminary data.</text>
</comment>
<dbReference type="GO" id="GO:0003887">
    <property type="term" value="F:DNA-directed DNA polymerase activity"/>
    <property type="evidence" value="ECO:0007669"/>
    <property type="project" value="UniProtKB-KW"/>
</dbReference>
<evidence type="ECO:0000256" key="5">
    <source>
        <dbReference type="ARBA" id="ARBA00022932"/>
    </source>
</evidence>
<feature type="domain" description="DNA-directed DNA polymerase family B exonuclease" evidence="11">
    <location>
        <begin position="290"/>
        <end position="428"/>
    </location>
</feature>
<sequence>MEGAQKSENESCGDYGPEGSETPGNESDEGPEEEVAAFELDADVGATASGPPPLRYDGQSQYISGLPTRPDLVRESDTTGLGATLETAITEGRTIFFLPNDVVEKNQYCHGRPVYKLHLFGALQDGSKTHVVLDGIGVYFDVRVPDAYTVAGFGTHLIDLLAQQAHAPDRVENIEAFPIRGYRKQKSAWKRLYFSNLQTRKEALELIRSFDYETASDDRTSYYRMAARVYGFVLTDWACLAEYKYSRGGGAHRCPNADADVDAFSPLCEHVFQVDVRTFKPLVDPMAAKTDQEQQEASKRQQNLRDKTLVLAWDIETYSTSKAGHVPKATYPTDHVFMICATVHWKDDPTPLRSICITDVDAEPDQRWQTIICGTETNVIKAFAVVYRHFAPDIITDFNGGNYDWPFVIEKARQLLCLSFMFDTMTALPRAFPSTERNVVEWHCHFDKKVKICAESSAFVTFIKTPGSVYIDVRVMFQQLFPKAEVGQSSSLAFYLKACNLSPKADMPHTRMWQIRATENAKQMRHVAHYCVNDAQRCQELLVKRNVVNDRREVAALSYVGLFDAIFYAGGHKVCNMLMAYASRRGFLCSNINNRETEGGKYPGAWVFHPEKGLVPDPTEGGIAALEAARAEYIAVRRSSPSQHAAATKAVHKALDGYRPGRPVTGLDFISLYPSIIMAYNLSPEKFVEDSAEACRLKAEGVDLHYTGFQYQGREICGWFVRHGNVAAEYGLYPAILIDLFNKRSLMKKKLAVQEGLKEHMECVLGSAKGAETGADAFPGVFADALAAQRKRFNELTTEAKKTASHKDAKRVEKEIAAVSRNIEYMEAIEAKPKAELQEAFRAQYRETCFEFAAIDSKQKALKGFMNTFYGEAGNQRSAFFLPQLAGGVTTAGQYNIKLVANFVLTKGFKIKYGDSVTGDTALVLRRGAAIFTARIDELVPETAWTPYHGGKEAAPTPGLEVWQDGGFTPVRRVIRHAHHSPLVRVLTHAGMVDCTTDHSLLRPDGTKVAPNALAVGDRLLHAGDAGLLDLLNEGNASGLPLGAGEAFFMGLFAASGSCGASAPRGAYFWTVDSSDRSLLAKARRLLPFPTKLVDTASSSGAAYALVPAKSVEEPALQFRGLFYNQHGEKRVPESILRASLDTVQKFWAGVSAGNNANCAIQKQSKEMAAGLWILGRRLGWTGSIEDRRNGTAGWVRLRFTPSGALPPQAAIKKITPLFRTQGAVYDLETASHHFHVGPGALVVHNTDSLYVCAPDHLFREADRRYAQGETTKEKYWSEMVLLTIDALDALRDQVNAHLSADNGTQHLQMAYEEVLYPVVFTGKKKYFGVAHLTVPNFRPKKLFVRGIDVVKQGQTELAKKIGHRIMWAAVALTNTKGLQAIVEEVLQEAVKNSKQWAFGDFVQSGAWKPSKDNKPVQHFIARMKIRVAEETAENARREARGLKPRKSLYYVPSPGERFRYVLVKPVSAFNQQGHKIVPKKGDVMEYAEVAQALELPIDVGKYLVSYVVGLCARFVNYAEQFLPPPTLRQNMDEKALDQKAQDAAKKHLTQLVAALQHGDSKTLSRRGYAYKRAWKKASQECLSGLYEQLGPAAEVIHGDSIVWSDFLPAETAVDALVSHAKAAAGKAFASVANAFLVEYCKRIGIGPDGSDLVPAIGAATASTSRRLDSVYAALIRPRRDNCQRCARAAALAFLEQNETAVRAQIAAAASEISVVAARYEARLAHAVSCRRAEEHRASPAALGPLEATPPLAQAPLLLPLSQGELECLEKVRRLWYQLVGIHSVRVQRQAVDAHLTTLRSTKRRQRNAARPDQASISRSIAASAKRFAPSGAGVIGDGGY</sequence>
<evidence type="ECO:0000313" key="13">
    <source>
        <dbReference type="Proteomes" id="UP000762676"/>
    </source>
</evidence>
<dbReference type="SUPFAM" id="SSF56672">
    <property type="entry name" value="DNA/RNA polymerases"/>
    <property type="match status" value="1"/>
</dbReference>
<dbReference type="Gene3D" id="3.90.1600.10">
    <property type="entry name" value="Palm domain of DNA polymerase"/>
    <property type="match status" value="1"/>
</dbReference>
<dbReference type="SUPFAM" id="SSF51294">
    <property type="entry name" value="Hedgehog/intein (Hint) domain"/>
    <property type="match status" value="1"/>
</dbReference>
<accession>A0AAV4GRE5</accession>
<dbReference type="InterPro" id="IPR006133">
    <property type="entry name" value="DNA-dir_DNA_pol_B_exonuc"/>
</dbReference>
<dbReference type="Gene3D" id="1.10.132.60">
    <property type="entry name" value="DNA polymerase family B, C-terminal domain"/>
    <property type="match status" value="1"/>
</dbReference>
<dbReference type="PANTHER" id="PTHR10322">
    <property type="entry name" value="DNA POLYMERASE CATALYTIC SUBUNIT"/>
    <property type="match status" value="1"/>
</dbReference>
<dbReference type="Gene3D" id="3.30.420.10">
    <property type="entry name" value="Ribonuclease H-like superfamily/Ribonuclease H"/>
    <property type="match status" value="1"/>
</dbReference>
<gene>
    <name evidence="12" type="ORF">ElyMa_002515100</name>
</gene>
<evidence type="ECO:0000256" key="4">
    <source>
        <dbReference type="ARBA" id="ARBA00022695"/>
    </source>
</evidence>
<feature type="compositionally biased region" description="Acidic residues" evidence="9">
    <location>
        <begin position="26"/>
        <end position="42"/>
    </location>
</feature>
<evidence type="ECO:0000256" key="6">
    <source>
        <dbReference type="ARBA" id="ARBA00023125"/>
    </source>
</evidence>
<dbReference type="InterPro" id="IPR012337">
    <property type="entry name" value="RNaseH-like_sf"/>
</dbReference>
<evidence type="ECO:0000256" key="2">
    <source>
        <dbReference type="ARBA" id="ARBA00012417"/>
    </source>
</evidence>
<dbReference type="Gene3D" id="3.10.28.10">
    <property type="entry name" value="Homing endonucleases"/>
    <property type="match status" value="1"/>
</dbReference>
<evidence type="ECO:0000256" key="7">
    <source>
        <dbReference type="ARBA" id="ARBA00024411"/>
    </source>
</evidence>
<dbReference type="Proteomes" id="UP000762676">
    <property type="component" value="Unassembled WGS sequence"/>
</dbReference>
<dbReference type="InterPro" id="IPR006172">
    <property type="entry name" value="DNA-dir_DNA_pol_B"/>
</dbReference>
<dbReference type="GO" id="GO:0006261">
    <property type="term" value="P:DNA-templated DNA replication"/>
    <property type="evidence" value="ECO:0007669"/>
    <property type="project" value="TreeGrafter"/>
</dbReference>
<evidence type="ECO:0000259" key="11">
    <source>
        <dbReference type="Pfam" id="PF03104"/>
    </source>
</evidence>
<comment type="similarity">
    <text evidence="1">Belongs to the DNA polymerase type-B family.</text>
</comment>
<feature type="region of interest" description="Disordered" evidence="9">
    <location>
        <begin position="1"/>
        <end position="74"/>
    </location>
</feature>
<dbReference type="InterPro" id="IPR006134">
    <property type="entry name" value="DNA-dir_DNA_pol_B_multi_dom"/>
</dbReference>
<dbReference type="Gene3D" id="2.170.16.10">
    <property type="entry name" value="Hedgehog/Intein (Hint) domain"/>
    <property type="match status" value="1"/>
</dbReference>
<dbReference type="SMART" id="SM00486">
    <property type="entry name" value="POLBc"/>
    <property type="match status" value="1"/>
</dbReference>
<dbReference type="InterPro" id="IPR030934">
    <property type="entry name" value="Intein_C"/>
</dbReference>
<dbReference type="EC" id="2.7.7.7" evidence="2"/>
<dbReference type="InterPro" id="IPR050240">
    <property type="entry name" value="DNA_pol_type-B"/>
</dbReference>
<name>A0AAV4GRE5_9GAST</name>
<dbReference type="EMBL" id="BMAT01005152">
    <property type="protein sequence ID" value="GFR88342.1"/>
    <property type="molecule type" value="Genomic_DNA"/>
</dbReference>
<protein>
    <recommendedName>
        <fullName evidence="7">DNA polymerase delta catalytic subunit</fullName>
        <ecNumber evidence="2">2.7.7.7</ecNumber>
    </recommendedName>
</protein>
<dbReference type="GO" id="GO:0000166">
    <property type="term" value="F:nucleotide binding"/>
    <property type="evidence" value="ECO:0007669"/>
    <property type="project" value="InterPro"/>
</dbReference>
<comment type="catalytic activity">
    <reaction evidence="8">
        <text>DNA(n) + a 2'-deoxyribonucleoside 5'-triphosphate = DNA(n+1) + diphosphate</text>
        <dbReference type="Rhea" id="RHEA:22508"/>
        <dbReference type="Rhea" id="RHEA-COMP:17339"/>
        <dbReference type="Rhea" id="RHEA-COMP:17340"/>
        <dbReference type="ChEBI" id="CHEBI:33019"/>
        <dbReference type="ChEBI" id="CHEBI:61560"/>
        <dbReference type="ChEBI" id="CHEBI:173112"/>
        <dbReference type="EC" id="2.7.7.7"/>
    </reaction>
</comment>
<dbReference type="Pfam" id="PF03104">
    <property type="entry name" value="DNA_pol_B_exo1"/>
    <property type="match status" value="1"/>
</dbReference>
<dbReference type="InterPro" id="IPR027434">
    <property type="entry name" value="Homing_endonucl"/>
</dbReference>
<evidence type="ECO:0000259" key="10">
    <source>
        <dbReference type="Pfam" id="PF00136"/>
    </source>
</evidence>
<organism evidence="12 13">
    <name type="scientific">Elysia marginata</name>
    <dbReference type="NCBI Taxonomy" id="1093978"/>
    <lineage>
        <taxon>Eukaryota</taxon>
        <taxon>Metazoa</taxon>
        <taxon>Spiralia</taxon>
        <taxon>Lophotrochozoa</taxon>
        <taxon>Mollusca</taxon>
        <taxon>Gastropoda</taxon>
        <taxon>Heterobranchia</taxon>
        <taxon>Euthyneura</taxon>
        <taxon>Panpulmonata</taxon>
        <taxon>Sacoglossa</taxon>
        <taxon>Placobranchoidea</taxon>
        <taxon>Plakobranchidae</taxon>
        <taxon>Elysia</taxon>
    </lineage>
</organism>
<dbReference type="GO" id="GO:0003677">
    <property type="term" value="F:DNA binding"/>
    <property type="evidence" value="ECO:0007669"/>
    <property type="project" value="UniProtKB-KW"/>
</dbReference>
<dbReference type="InterPro" id="IPR036844">
    <property type="entry name" value="Hint_dom_sf"/>
</dbReference>
<dbReference type="PROSITE" id="PS50818">
    <property type="entry name" value="INTEIN_C_TER"/>
    <property type="match status" value="1"/>
</dbReference>
<dbReference type="InterPro" id="IPR042087">
    <property type="entry name" value="DNA_pol_B_thumb"/>
</dbReference>
<dbReference type="Pfam" id="PF00136">
    <property type="entry name" value="DNA_pol_B"/>
    <property type="match status" value="1"/>
</dbReference>
<dbReference type="InterPro" id="IPR036397">
    <property type="entry name" value="RNaseH_sf"/>
</dbReference>
<proteinExistence type="inferred from homology"/>
<feature type="domain" description="DNA-directed DNA polymerase family B multifunctional" evidence="10">
    <location>
        <begin position="663"/>
        <end position="756"/>
    </location>
</feature>
<reference evidence="12 13" key="1">
    <citation type="journal article" date="2021" name="Elife">
        <title>Chloroplast acquisition without the gene transfer in kleptoplastic sea slugs, Plakobranchus ocellatus.</title>
        <authorList>
            <person name="Maeda T."/>
            <person name="Takahashi S."/>
            <person name="Yoshida T."/>
            <person name="Shimamura S."/>
            <person name="Takaki Y."/>
            <person name="Nagai Y."/>
            <person name="Toyoda A."/>
            <person name="Suzuki Y."/>
            <person name="Arimoto A."/>
            <person name="Ishii H."/>
            <person name="Satoh N."/>
            <person name="Nishiyama T."/>
            <person name="Hasebe M."/>
            <person name="Maruyama T."/>
            <person name="Minagawa J."/>
            <person name="Obokata J."/>
            <person name="Shigenobu S."/>
        </authorList>
    </citation>
    <scope>NUCLEOTIDE SEQUENCE [LARGE SCALE GENOMIC DNA]</scope>
</reference>
<keyword evidence="5" id="KW-0239">DNA-directed DNA polymerase</keyword>
<evidence type="ECO:0000313" key="12">
    <source>
        <dbReference type="EMBL" id="GFR88342.1"/>
    </source>
</evidence>
<evidence type="ECO:0000256" key="9">
    <source>
        <dbReference type="SAM" id="MobiDB-lite"/>
    </source>
</evidence>
<dbReference type="PANTHER" id="PTHR10322:SF23">
    <property type="entry name" value="DNA POLYMERASE DELTA CATALYTIC SUBUNIT"/>
    <property type="match status" value="1"/>
</dbReference>
<keyword evidence="6" id="KW-0238">DNA-binding</keyword>
<dbReference type="InterPro" id="IPR023211">
    <property type="entry name" value="DNA_pol_palm_dom_sf"/>
</dbReference>
<dbReference type="SUPFAM" id="SSF53098">
    <property type="entry name" value="Ribonuclease H-like"/>
    <property type="match status" value="1"/>
</dbReference>
<keyword evidence="3" id="KW-0808">Transferase</keyword>
<dbReference type="InterPro" id="IPR043502">
    <property type="entry name" value="DNA/RNA_pol_sf"/>
</dbReference>
<evidence type="ECO:0000256" key="8">
    <source>
        <dbReference type="ARBA" id="ARBA00049244"/>
    </source>
</evidence>
<keyword evidence="13" id="KW-1185">Reference proteome</keyword>
<evidence type="ECO:0000256" key="1">
    <source>
        <dbReference type="ARBA" id="ARBA00005755"/>
    </source>
</evidence>
<evidence type="ECO:0000256" key="3">
    <source>
        <dbReference type="ARBA" id="ARBA00022679"/>
    </source>
</evidence>